<evidence type="ECO:0000259" key="1">
    <source>
        <dbReference type="PROSITE" id="PS50885"/>
    </source>
</evidence>
<gene>
    <name evidence="3" type="ORF">LNV07_07175</name>
</gene>
<dbReference type="Gene3D" id="3.30.450.20">
    <property type="entry name" value="PAS domain"/>
    <property type="match status" value="1"/>
</dbReference>
<dbReference type="PROSITE" id="PS50885">
    <property type="entry name" value="HAMP"/>
    <property type="match status" value="1"/>
</dbReference>
<comment type="caution">
    <text evidence="3">The sequence shown here is derived from an EMBL/GenBank/DDBJ whole genome shotgun (WGS) entry which is preliminary data.</text>
</comment>
<dbReference type="PANTHER" id="PTHR46663:SF2">
    <property type="entry name" value="GGDEF DOMAIN-CONTAINING PROTEIN"/>
    <property type="match status" value="1"/>
</dbReference>
<evidence type="ECO:0000259" key="2">
    <source>
        <dbReference type="PROSITE" id="PS50887"/>
    </source>
</evidence>
<dbReference type="SUPFAM" id="SSF103190">
    <property type="entry name" value="Sensory domain-like"/>
    <property type="match status" value="1"/>
</dbReference>
<dbReference type="InterPro" id="IPR003660">
    <property type="entry name" value="HAMP_dom"/>
</dbReference>
<dbReference type="PANTHER" id="PTHR46663">
    <property type="entry name" value="DIGUANYLATE CYCLASE DGCT-RELATED"/>
    <property type="match status" value="1"/>
</dbReference>
<dbReference type="InterPro" id="IPR000160">
    <property type="entry name" value="GGDEF_dom"/>
</dbReference>
<dbReference type="CDD" id="cd06225">
    <property type="entry name" value="HAMP"/>
    <property type="match status" value="1"/>
</dbReference>
<proteinExistence type="predicted"/>
<dbReference type="Pfam" id="PF00990">
    <property type="entry name" value="GGDEF"/>
    <property type="match status" value="1"/>
</dbReference>
<dbReference type="CDD" id="cd01949">
    <property type="entry name" value="GGDEF"/>
    <property type="match status" value="1"/>
</dbReference>
<reference evidence="3 4" key="1">
    <citation type="submission" date="2021-11" db="EMBL/GenBank/DDBJ databases">
        <authorList>
            <person name="Liang Q."/>
            <person name="Mou H."/>
            <person name="Liu Z."/>
        </authorList>
    </citation>
    <scope>NUCLEOTIDE SEQUENCE [LARGE SCALE GENOMIC DNA]</scope>
    <source>
        <strain evidence="3 4">CHU3</strain>
    </source>
</reference>
<evidence type="ECO:0000313" key="4">
    <source>
        <dbReference type="Proteomes" id="UP001209701"/>
    </source>
</evidence>
<dbReference type="Gene3D" id="3.30.70.270">
    <property type="match status" value="1"/>
</dbReference>
<dbReference type="InterPro" id="IPR048760">
    <property type="entry name" value="VP0354-like_sensor_dom"/>
</dbReference>
<dbReference type="Pfam" id="PF00672">
    <property type="entry name" value="HAMP"/>
    <property type="match status" value="1"/>
</dbReference>
<name>A0ABT2YCX3_9BURK</name>
<protein>
    <submittedName>
        <fullName evidence="3">Diguanylate cyclase</fullName>
        <ecNumber evidence="3">2.7.7.65</ecNumber>
    </submittedName>
</protein>
<dbReference type="RefSeq" id="WP_263570501.1">
    <property type="nucleotide sequence ID" value="NZ_JAJIRN010000003.1"/>
</dbReference>
<dbReference type="PROSITE" id="PS50887">
    <property type="entry name" value="GGDEF"/>
    <property type="match status" value="1"/>
</dbReference>
<dbReference type="Pfam" id="PF21623">
    <property type="entry name" value="HK_sensor_dom_bact"/>
    <property type="match status" value="1"/>
</dbReference>
<dbReference type="InterPro" id="IPR052163">
    <property type="entry name" value="DGC-Regulatory_Protein"/>
</dbReference>
<keyword evidence="4" id="KW-1185">Reference proteome</keyword>
<dbReference type="GO" id="GO:0052621">
    <property type="term" value="F:diguanylate cyclase activity"/>
    <property type="evidence" value="ECO:0007669"/>
    <property type="project" value="UniProtKB-EC"/>
</dbReference>
<keyword evidence="3" id="KW-0808">Transferase</keyword>
<keyword evidence="3" id="KW-0548">Nucleotidyltransferase</keyword>
<organism evidence="3 4">
    <name type="scientific">Roseateles oligotrophus</name>
    <dbReference type="NCBI Taxonomy" id="1769250"/>
    <lineage>
        <taxon>Bacteria</taxon>
        <taxon>Pseudomonadati</taxon>
        <taxon>Pseudomonadota</taxon>
        <taxon>Betaproteobacteria</taxon>
        <taxon>Burkholderiales</taxon>
        <taxon>Sphaerotilaceae</taxon>
        <taxon>Roseateles</taxon>
    </lineage>
</organism>
<dbReference type="NCBIfam" id="TIGR00254">
    <property type="entry name" value="GGDEF"/>
    <property type="match status" value="1"/>
</dbReference>
<dbReference type="SMART" id="SM00267">
    <property type="entry name" value="GGDEF"/>
    <property type="match status" value="1"/>
</dbReference>
<accession>A0ABT2YCX3</accession>
<dbReference type="EC" id="2.7.7.65" evidence="3"/>
<dbReference type="InterPro" id="IPR029787">
    <property type="entry name" value="Nucleotide_cyclase"/>
</dbReference>
<sequence>MKYGIAFKLGVLLALVGVLAAGLSGFYAYAASREILLKSAKQELLTSTRVLARRITLNREEVSRNLLMLATHPAVLRALQEPDAEAPAEQMATLFKQLMLANPSYFQLRLISASAHGLERVRVDRQLAGLIRVSGEDLQEKGHFDYVADTLKLAAGETYLSRISINHERGANTGQDQPTLQLAMPVRSQGGDAAAGLIVVNVDLNGMFALLQADLPAGFKLFLANGEGDILIHPDSARTFGFDRGRRVLMQDEMAQVADIVSGRFDAAVFETSENDYAMAPMVAAFIGQTIKVHSNESRLVLGLAQPLAEVLSRSQPLASELLQIVSLLCLLCLLLAAGLARAITRPINAVSAAAQRFAEGLPPGPLPLARKDELGSLARSFAWMQGQISEQMADLLRKQEALEHLAQHDMLTGLPNRRLLEVRLDGFIAAARRHGGGVCVLFIDLDRFKVLNDRYGHDAGDAVLKIIAERLLGMMREVDTVARLGGDEFVVLLEAQTSMDHVAAIAEKLLSGLTAPIAYQGHELALGASIGIGRYPQDGQTRAEIMAKADQAMYAAKAVGQGGVRFYSSAKE</sequence>
<dbReference type="SMART" id="SM00304">
    <property type="entry name" value="HAMP"/>
    <property type="match status" value="1"/>
</dbReference>
<dbReference type="SUPFAM" id="SSF158472">
    <property type="entry name" value="HAMP domain-like"/>
    <property type="match status" value="1"/>
</dbReference>
<dbReference type="InterPro" id="IPR043128">
    <property type="entry name" value="Rev_trsase/Diguanyl_cyclase"/>
</dbReference>
<dbReference type="Gene3D" id="6.10.340.10">
    <property type="match status" value="1"/>
</dbReference>
<evidence type="ECO:0000313" key="3">
    <source>
        <dbReference type="EMBL" id="MCV2367876.1"/>
    </source>
</evidence>
<dbReference type="Proteomes" id="UP001209701">
    <property type="component" value="Unassembled WGS sequence"/>
</dbReference>
<dbReference type="SUPFAM" id="SSF55073">
    <property type="entry name" value="Nucleotide cyclase"/>
    <property type="match status" value="1"/>
</dbReference>
<dbReference type="EMBL" id="JAJIRN010000003">
    <property type="protein sequence ID" value="MCV2367876.1"/>
    <property type="molecule type" value="Genomic_DNA"/>
</dbReference>
<feature type="domain" description="HAMP" evidence="1">
    <location>
        <begin position="342"/>
        <end position="394"/>
    </location>
</feature>
<feature type="domain" description="GGDEF" evidence="2">
    <location>
        <begin position="437"/>
        <end position="570"/>
    </location>
</feature>
<dbReference type="InterPro" id="IPR029151">
    <property type="entry name" value="Sensor-like_sf"/>
</dbReference>